<name>A0A9P7V2X3_9AGAR</name>
<evidence type="ECO:0000313" key="2">
    <source>
        <dbReference type="EMBL" id="KAG7099351.1"/>
    </source>
</evidence>
<keyword evidence="3" id="KW-1185">Reference proteome</keyword>
<organism evidence="2 3">
    <name type="scientific">Marasmius oreades</name>
    <name type="common">fairy-ring Marasmius</name>
    <dbReference type="NCBI Taxonomy" id="181124"/>
    <lineage>
        <taxon>Eukaryota</taxon>
        <taxon>Fungi</taxon>
        <taxon>Dikarya</taxon>
        <taxon>Basidiomycota</taxon>
        <taxon>Agaricomycotina</taxon>
        <taxon>Agaricomycetes</taxon>
        <taxon>Agaricomycetidae</taxon>
        <taxon>Agaricales</taxon>
        <taxon>Marasmiineae</taxon>
        <taxon>Marasmiaceae</taxon>
        <taxon>Marasmius</taxon>
    </lineage>
</organism>
<protein>
    <submittedName>
        <fullName evidence="2">Uncharacterized protein</fullName>
    </submittedName>
</protein>
<sequence length="348" mass="38935">MPSFRLTNHRRRSQSAATPPSHRITDSSRLGSVRRSRPHSSHIFDFSSSCNRGLETWKTRKRRRDFSCSGLSSDDDIHEDDPEMDNDACMIFDRDTPTPAFAATSAEFHLSPRPGSRPRHSAHDTLLDSENTPTLHELSSLRSNAFWELQRSVMENGEGLVRRMRDYERTRSRADTYIKVKDASKREKKRSSLISFDRRATSPLHDECDDDDDIQIYSGDVPQPFPRREVRHKISSGSDTLMDAWSAPSSERCSSPSSFYMTDEEHLVASDINAHNSVSGTLGSSPSGFGGKNSTHPSFINSSRSEKAIAALTLALANGSAGLNDYEALRNLQPVLALDDSQVGEMWQ</sequence>
<dbReference type="AlphaFoldDB" id="A0A9P7V2X3"/>
<evidence type="ECO:0000313" key="3">
    <source>
        <dbReference type="Proteomes" id="UP001049176"/>
    </source>
</evidence>
<proteinExistence type="predicted"/>
<dbReference type="GeneID" id="66070283"/>
<dbReference type="OrthoDB" id="2688840at2759"/>
<dbReference type="RefSeq" id="XP_043015821.1">
    <property type="nucleotide sequence ID" value="XM_043147116.1"/>
</dbReference>
<accession>A0A9P7V2X3</accession>
<dbReference type="Proteomes" id="UP001049176">
    <property type="component" value="Chromosome 1"/>
</dbReference>
<gene>
    <name evidence="2" type="ORF">E1B28_001207</name>
</gene>
<reference evidence="2" key="1">
    <citation type="journal article" date="2021" name="Genome Biol. Evol.">
        <title>The assembled and annotated genome of the fairy-ring fungus Marasmius oreades.</title>
        <authorList>
            <person name="Hiltunen M."/>
            <person name="Ament-Velasquez S.L."/>
            <person name="Johannesson H."/>
        </authorList>
    </citation>
    <scope>NUCLEOTIDE SEQUENCE</scope>
    <source>
        <strain evidence="2">03SP1</strain>
    </source>
</reference>
<feature type="region of interest" description="Disordered" evidence="1">
    <location>
        <begin position="1"/>
        <end position="42"/>
    </location>
</feature>
<comment type="caution">
    <text evidence="2">The sequence shown here is derived from an EMBL/GenBank/DDBJ whole genome shotgun (WGS) entry which is preliminary data.</text>
</comment>
<evidence type="ECO:0000256" key="1">
    <source>
        <dbReference type="SAM" id="MobiDB-lite"/>
    </source>
</evidence>
<dbReference type="EMBL" id="CM032181">
    <property type="protein sequence ID" value="KAG7099351.1"/>
    <property type="molecule type" value="Genomic_DNA"/>
</dbReference>
<dbReference type="KEGG" id="more:E1B28_001207"/>
<feature type="region of interest" description="Disordered" evidence="1">
    <location>
        <begin position="109"/>
        <end position="130"/>
    </location>
</feature>